<evidence type="ECO:0000313" key="5">
    <source>
        <dbReference type="Proteomes" id="UP000305848"/>
    </source>
</evidence>
<dbReference type="Proteomes" id="UP000305848">
    <property type="component" value="Unassembled WGS sequence"/>
</dbReference>
<dbReference type="InterPro" id="IPR008969">
    <property type="entry name" value="CarboxyPept-like_regulatory"/>
</dbReference>
<organism evidence="4 5">
    <name type="scientific">Ilyomonas limi</name>
    <dbReference type="NCBI Taxonomy" id="2575867"/>
    <lineage>
        <taxon>Bacteria</taxon>
        <taxon>Pseudomonadati</taxon>
        <taxon>Bacteroidota</taxon>
        <taxon>Chitinophagia</taxon>
        <taxon>Chitinophagales</taxon>
        <taxon>Chitinophagaceae</taxon>
        <taxon>Ilyomonas</taxon>
    </lineage>
</organism>
<dbReference type="SUPFAM" id="SSF56935">
    <property type="entry name" value="Porins"/>
    <property type="match status" value="1"/>
</dbReference>
<feature type="domain" description="Outer membrane protein beta-barrel" evidence="3">
    <location>
        <begin position="373"/>
        <end position="782"/>
    </location>
</feature>
<gene>
    <name evidence="4" type="ORF">FC093_03040</name>
</gene>
<keyword evidence="1" id="KW-0732">Signal</keyword>
<reference evidence="4 5" key="1">
    <citation type="submission" date="2019-05" db="EMBL/GenBank/DDBJ databases">
        <title>Panacibacter sp. strain 17mud1-8 Genome sequencing and assembly.</title>
        <authorList>
            <person name="Chhetri G."/>
        </authorList>
    </citation>
    <scope>NUCLEOTIDE SEQUENCE [LARGE SCALE GENOMIC DNA]</scope>
    <source>
        <strain evidence="4 5">17mud1-8</strain>
    </source>
</reference>
<proteinExistence type="predicted"/>
<dbReference type="SUPFAM" id="SSF49464">
    <property type="entry name" value="Carboxypeptidase regulatory domain-like"/>
    <property type="match status" value="1"/>
</dbReference>
<evidence type="ECO:0000259" key="3">
    <source>
        <dbReference type="Pfam" id="PF14905"/>
    </source>
</evidence>
<feature type="domain" description="TonB-dependent receptor plug" evidence="2">
    <location>
        <begin position="137"/>
        <end position="218"/>
    </location>
</feature>
<accession>A0A4U3LA58</accession>
<dbReference type="InterPro" id="IPR037066">
    <property type="entry name" value="Plug_dom_sf"/>
</dbReference>
<evidence type="ECO:0000259" key="2">
    <source>
        <dbReference type="Pfam" id="PF07715"/>
    </source>
</evidence>
<keyword evidence="5" id="KW-1185">Reference proteome</keyword>
<dbReference type="Gene3D" id="2.170.130.10">
    <property type="entry name" value="TonB-dependent receptor, plug domain"/>
    <property type="match status" value="1"/>
</dbReference>
<dbReference type="Pfam" id="PF14905">
    <property type="entry name" value="OMP_b-brl_3"/>
    <property type="match status" value="1"/>
</dbReference>
<dbReference type="OrthoDB" id="905812at2"/>
<evidence type="ECO:0000313" key="4">
    <source>
        <dbReference type="EMBL" id="TKK72002.1"/>
    </source>
</evidence>
<protein>
    <submittedName>
        <fullName evidence="4">TonB-dependent receptor</fullName>
    </submittedName>
</protein>
<feature type="chain" id="PRO_5020184992" evidence="1">
    <location>
        <begin position="20"/>
        <end position="814"/>
    </location>
</feature>
<dbReference type="PANTHER" id="PTHR40980:SF4">
    <property type="entry name" value="TONB-DEPENDENT RECEPTOR-LIKE BETA-BARREL DOMAIN-CONTAINING PROTEIN"/>
    <property type="match status" value="1"/>
</dbReference>
<dbReference type="EMBL" id="SZQL01000001">
    <property type="protein sequence ID" value="TKK72002.1"/>
    <property type="molecule type" value="Genomic_DNA"/>
</dbReference>
<evidence type="ECO:0000256" key="1">
    <source>
        <dbReference type="SAM" id="SignalP"/>
    </source>
</evidence>
<dbReference type="AlphaFoldDB" id="A0A4U3LA58"/>
<dbReference type="Pfam" id="PF07715">
    <property type="entry name" value="Plug"/>
    <property type="match status" value="1"/>
</dbReference>
<comment type="caution">
    <text evidence="4">The sequence shown here is derived from an EMBL/GenBank/DDBJ whole genome shotgun (WGS) entry which is preliminary data.</text>
</comment>
<feature type="signal peptide" evidence="1">
    <location>
        <begin position="1"/>
        <end position="19"/>
    </location>
</feature>
<name>A0A4U3LA58_9BACT</name>
<dbReference type="PANTHER" id="PTHR40980">
    <property type="entry name" value="PLUG DOMAIN-CONTAINING PROTEIN"/>
    <property type="match status" value="1"/>
</dbReference>
<sequence>MKKVLLAIALQALSVAALEAQQIKGFVKDEQGNAVSDATVSLLKSKDSTVIKLALSQEGNFSFYDVSNDSLLISINYVGHQTFYSEKFSFVGEPIILPPFVLSKLKTGLQTVTVTARKKMVDVKGDRTILNIEGTINATGSDALELLKKSPGVNVDKDEKLSINGKNGVQVYIDNKPTPLNGQDLSSYLKSIPSAQIEAIEIINNPGVMYEASGSAGIINIRLKKNKTMGFNGSVNAGISASKNIRWEDGFSINYRNKRVNAYGTYSGNHGKLQSDFELHRVVKDTAFDQQSRIWMNKNNHTFKTGADYTVSAKSNIGVMVNGNIAAPEVTNLNITPISYYPTGAIDKILVAGNFTKQRNTNINSNINYSYKDTSGRTLVVNADYGYYNNKQDQVQPNLFFDATGKHTLYQHNYLIVSPARIDIYSVKADYEQRFAKGKLALGGKFGYVKTNNDFNQYNEAGNEWELDKDRSNFFGYKENVNAAYINYARELKGIAIQGGIRAEQTNVEGSLKGFKKMGSDYTAETFTFKKDYLDFFPSVSITIAPKSQNQFALSYSRRIDRPVYQDLNPFEYRINEYTYHKGSVDLRPQYTNTISLTHTFRYKLNTTLSYSHVKDVFGQLVDTAQGVKGYLVNSNIASQNITSLNISYPFQYKNFSLFTNVNTYYSAYKADFGADRNINLDVWAVHIYAQSSYRFGKGWAAEISGFYTSPAIWQGTLKTASMWSADAGVQKQIWKGKGAIKATVSDVFKTMKWRATSNFSGQDIAAAGRYDSRQFKINFTYRFGNQKLKAARQYKTGLEEESNRAQSSGGLGH</sequence>
<dbReference type="InterPro" id="IPR012910">
    <property type="entry name" value="Plug_dom"/>
</dbReference>
<dbReference type="InterPro" id="IPR041700">
    <property type="entry name" value="OMP_b-brl_3"/>
</dbReference>
<keyword evidence="4" id="KW-0675">Receptor</keyword>
<dbReference type="RefSeq" id="WP_137260242.1">
    <property type="nucleotide sequence ID" value="NZ_SZQL01000001.1"/>
</dbReference>